<keyword evidence="3" id="KW-1185">Reference proteome</keyword>
<keyword evidence="1" id="KW-0175">Coiled coil</keyword>
<feature type="coiled-coil region" evidence="1">
    <location>
        <begin position="134"/>
        <end position="168"/>
    </location>
</feature>
<dbReference type="Proteomes" id="UP000325081">
    <property type="component" value="Unassembled WGS sequence"/>
</dbReference>
<feature type="coiled-coil region" evidence="1">
    <location>
        <begin position="18"/>
        <end position="87"/>
    </location>
</feature>
<accession>A0A5A7Q0S2</accession>
<sequence>MSSGLSGGTDSSVDEDDLAEIRERFKELTKEKEMLRDSKSESFDLIRRLEFHVKTLSKSRQEDKRRIADLERELNYLQDQLNMTNSALSYSESRVEKLEESISSITLEYQWEIESTKLESISLEQILLESKKLLEEKIQENSKLNECIQDLELRNLDSNKVIESLAKENKYLRENLQSSDLNNGALVRNDDDQPLFSKLEKDMRASSAADLETNMADMSRQIDDYEALVRQLKEELRGEKLKAKEEADDLAQEMAELRLLKNGKNPSAVRILLSENHEIKTPKASSKIVFQSSKEQPASPSELLRYGVTESSLCKFRIFRGPT</sequence>
<evidence type="ECO:0000313" key="2">
    <source>
        <dbReference type="EMBL" id="GER38614.1"/>
    </source>
</evidence>
<gene>
    <name evidence="2" type="ORF">STAS_15137</name>
</gene>
<proteinExistence type="predicted"/>
<name>A0A5A7Q0S2_STRAF</name>
<dbReference type="EMBL" id="BKCP01005516">
    <property type="protein sequence ID" value="GER38614.1"/>
    <property type="molecule type" value="Genomic_DNA"/>
</dbReference>
<dbReference type="AlphaFoldDB" id="A0A5A7Q0S2"/>
<evidence type="ECO:0000313" key="3">
    <source>
        <dbReference type="Proteomes" id="UP000325081"/>
    </source>
</evidence>
<protein>
    <submittedName>
        <fullName evidence="2">Uncharacterized protein</fullName>
    </submittedName>
</protein>
<evidence type="ECO:0000256" key="1">
    <source>
        <dbReference type="SAM" id="Coils"/>
    </source>
</evidence>
<dbReference type="PANTHER" id="PTHR36390:SF1">
    <property type="entry name" value="MYOSIN HEAVY CHAIN-LIKE PROTEIN"/>
    <property type="match status" value="1"/>
</dbReference>
<dbReference type="OrthoDB" id="2020741at2759"/>
<feature type="coiled-coil region" evidence="1">
    <location>
        <begin position="208"/>
        <end position="260"/>
    </location>
</feature>
<reference evidence="3" key="1">
    <citation type="journal article" date="2019" name="Curr. Biol.">
        <title>Genome Sequence of Striga asiatica Provides Insight into the Evolution of Plant Parasitism.</title>
        <authorList>
            <person name="Yoshida S."/>
            <person name="Kim S."/>
            <person name="Wafula E.K."/>
            <person name="Tanskanen J."/>
            <person name="Kim Y.M."/>
            <person name="Honaas L."/>
            <person name="Yang Z."/>
            <person name="Spallek T."/>
            <person name="Conn C.E."/>
            <person name="Ichihashi Y."/>
            <person name="Cheong K."/>
            <person name="Cui S."/>
            <person name="Der J.P."/>
            <person name="Gundlach H."/>
            <person name="Jiao Y."/>
            <person name="Hori C."/>
            <person name="Ishida J.K."/>
            <person name="Kasahara H."/>
            <person name="Kiba T."/>
            <person name="Kim M.S."/>
            <person name="Koo N."/>
            <person name="Laohavisit A."/>
            <person name="Lee Y.H."/>
            <person name="Lumba S."/>
            <person name="McCourt P."/>
            <person name="Mortimer J.C."/>
            <person name="Mutuku J.M."/>
            <person name="Nomura T."/>
            <person name="Sasaki-Sekimoto Y."/>
            <person name="Seto Y."/>
            <person name="Wang Y."/>
            <person name="Wakatake T."/>
            <person name="Sakakibara H."/>
            <person name="Demura T."/>
            <person name="Yamaguchi S."/>
            <person name="Yoneyama K."/>
            <person name="Manabe R.I."/>
            <person name="Nelson D.C."/>
            <person name="Schulman A.H."/>
            <person name="Timko M.P."/>
            <person name="dePamphilis C.W."/>
            <person name="Choi D."/>
            <person name="Shirasu K."/>
        </authorList>
    </citation>
    <scope>NUCLEOTIDE SEQUENCE [LARGE SCALE GENOMIC DNA]</scope>
    <source>
        <strain evidence="3">cv. UVA1</strain>
    </source>
</reference>
<organism evidence="2 3">
    <name type="scientific">Striga asiatica</name>
    <name type="common">Asiatic witchweed</name>
    <name type="synonym">Buchnera asiatica</name>
    <dbReference type="NCBI Taxonomy" id="4170"/>
    <lineage>
        <taxon>Eukaryota</taxon>
        <taxon>Viridiplantae</taxon>
        <taxon>Streptophyta</taxon>
        <taxon>Embryophyta</taxon>
        <taxon>Tracheophyta</taxon>
        <taxon>Spermatophyta</taxon>
        <taxon>Magnoliopsida</taxon>
        <taxon>eudicotyledons</taxon>
        <taxon>Gunneridae</taxon>
        <taxon>Pentapetalae</taxon>
        <taxon>asterids</taxon>
        <taxon>lamiids</taxon>
        <taxon>Lamiales</taxon>
        <taxon>Orobanchaceae</taxon>
        <taxon>Buchnereae</taxon>
        <taxon>Striga</taxon>
    </lineage>
</organism>
<dbReference type="PANTHER" id="PTHR36390">
    <property type="entry name" value="MYOSIN HEAVY CHAIN-LIKE PROTEIN"/>
    <property type="match status" value="1"/>
</dbReference>
<comment type="caution">
    <text evidence="2">The sequence shown here is derived from an EMBL/GenBank/DDBJ whole genome shotgun (WGS) entry which is preliminary data.</text>
</comment>